<dbReference type="Pfam" id="PF02563">
    <property type="entry name" value="Poly_export"/>
    <property type="match status" value="1"/>
</dbReference>
<feature type="region of interest" description="Disordered" evidence="2">
    <location>
        <begin position="390"/>
        <end position="414"/>
    </location>
</feature>
<evidence type="ECO:0000313" key="6">
    <source>
        <dbReference type="EMBL" id="WEK03717.1"/>
    </source>
</evidence>
<evidence type="ECO:0000256" key="1">
    <source>
        <dbReference type="ARBA" id="ARBA00022729"/>
    </source>
</evidence>
<name>A0AAJ5VSX5_9HYPH</name>
<dbReference type="Pfam" id="PF25994">
    <property type="entry name" value="HH_AprE"/>
    <property type="match status" value="1"/>
</dbReference>
<accession>A0AAJ5VSX5</accession>
<evidence type="ECO:0000259" key="4">
    <source>
        <dbReference type="Pfam" id="PF02563"/>
    </source>
</evidence>
<keyword evidence="1 3" id="KW-0732">Signal</keyword>
<dbReference type="Gene3D" id="3.30.1950.10">
    <property type="entry name" value="wza like domain"/>
    <property type="match status" value="1"/>
</dbReference>
<dbReference type="InterPro" id="IPR049712">
    <property type="entry name" value="Poly_export"/>
</dbReference>
<dbReference type="InterPro" id="IPR058781">
    <property type="entry name" value="HH_AprE-like"/>
</dbReference>
<evidence type="ECO:0000313" key="7">
    <source>
        <dbReference type="Proteomes" id="UP001217476"/>
    </source>
</evidence>
<feature type="domain" description="AprE-like long alpha-helical hairpin" evidence="5">
    <location>
        <begin position="159"/>
        <end position="332"/>
    </location>
</feature>
<feature type="compositionally biased region" description="Polar residues" evidence="2">
    <location>
        <begin position="394"/>
        <end position="414"/>
    </location>
</feature>
<dbReference type="Proteomes" id="UP001217476">
    <property type="component" value="Chromosome"/>
</dbReference>
<dbReference type="PANTHER" id="PTHR33619:SF3">
    <property type="entry name" value="POLYSACCHARIDE EXPORT PROTEIN GFCE-RELATED"/>
    <property type="match status" value="1"/>
</dbReference>
<feature type="signal peptide" evidence="3">
    <location>
        <begin position="1"/>
        <end position="21"/>
    </location>
</feature>
<reference evidence="6" key="1">
    <citation type="submission" date="2023-03" db="EMBL/GenBank/DDBJ databases">
        <title>Andean soil-derived lignocellulolytic bacterial consortium as a source of novel taxa and putative plastic-active enzymes.</title>
        <authorList>
            <person name="Diaz-Garcia L."/>
            <person name="Chuvochina M."/>
            <person name="Feuerriegel G."/>
            <person name="Bunk B."/>
            <person name="Sproer C."/>
            <person name="Streit W.R."/>
            <person name="Rodriguez L.M."/>
            <person name="Overmann J."/>
            <person name="Jimenez D.J."/>
        </authorList>
    </citation>
    <scope>NUCLEOTIDE SEQUENCE</scope>
    <source>
        <strain evidence="6">MAG 4196</strain>
    </source>
</reference>
<dbReference type="GO" id="GO:0015159">
    <property type="term" value="F:polysaccharide transmembrane transporter activity"/>
    <property type="evidence" value="ECO:0007669"/>
    <property type="project" value="InterPro"/>
</dbReference>
<dbReference type="EMBL" id="CP119312">
    <property type="protein sequence ID" value="WEK03717.1"/>
    <property type="molecule type" value="Genomic_DNA"/>
</dbReference>
<evidence type="ECO:0000259" key="5">
    <source>
        <dbReference type="Pfam" id="PF25994"/>
    </source>
</evidence>
<dbReference type="Gene3D" id="3.10.560.10">
    <property type="entry name" value="Outer membrane lipoprotein wza domain like"/>
    <property type="match status" value="1"/>
</dbReference>
<proteinExistence type="predicted"/>
<dbReference type="AlphaFoldDB" id="A0AAJ5VSX5"/>
<organism evidence="6 7">
    <name type="scientific">Candidatus Devosia phytovorans</name>
    <dbReference type="NCBI Taxonomy" id="3121372"/>
    <lineage>
        <taxon>Bacteria</taxon>
        <taxon>Pseudomonadati</taxon>
        <taxon>Pseudomonadota</taxon>
        <taxon>Alphaproteobacteria</taxon>
        <taxon>Hyphomicrobiales</taxon>
        <taxon>Devosiaceae</taxon>
        <taxon>Devosia</taxon>
    </lineage>
</organism>
<protein>
    <submittedName>
        <fullName evidence="6">Polysaccharide biosynthesis/export family protein</fullName>
    </submittedName>
</protein>
<dbReference type="InterPro" id="IPR003715">
    <property type="entry name" value="Poly_export_N"/>
</dbReference>
<feature type="chain" id="PRO_5042553030" evidence="3">
    <location>
        <begin position="22"/>
        <end position="414"/>
    </location>
</feature>
<evidence type="ECO:0000256" key="2">
    <source>
        <dbReference type="SAM" id="MobiDB-lite"/>
    </source>
</evidence>
<gene>
    <name evidence="6" type="ORF">P0Y65_16190</name>
</gene>
<feature type="domain" description="Polysaccharide export protein N-terminal" evidence="4">
    <location>
        <begin position="22"/>
        <end position="95"/>
    </location>
</feature>
<dbReference type="PANTHER" id="PTHR33619">
    <property type="entry name" value="POLYSACCHARIDE EXPORT PROTEIN GFCE-RELATED"/>
    <property type="match status" value="1"/>
</dbReference>
<sequence>MHATKLFSLLCFLFCAQPVFAQSTYRLQPGDAVEIWVAQSADLTRNVTLAPDGWISMPLAGAMQAQGMTIEALQGALIDRLQPFFKEDVGLNVSLVPSEQNQPSIFIAGDVEAPGQYPFRPGMTVLHAVSVAGGLYRTALEASDRDRSMEVQGLIANGQKRMDELNIIIARLNAQIAGQDEFTVPAEVSAAGAAGFAGREQSLMTMQDNNIRDQQAASARLTTINQESIAAIDDQIKGITERIALSQERLSATSTLAERGVVQASQVREIEVNIVDMQTSISQLRTSIATQQAAIMTEQSRVATLVQQYHVGLVTDLSAAEREREALTEDLANYLQTLSLYEPSAESPTVLRYEIIRTSDSGELDVDATERSTILAGDLIRVTMSTLDAEPGTSAATPVPDNTTSLPTAVSEPS</sequence>
<evidence type="ECO:0000256" key="3">
    <source>
        <dbReference type="SAM" id="SignalP"/>
    </source>
</evidence>